<evidence type="ECO:0000313" key="1">
    <source>
        <dbReference type="EMBL" id="KIM26065.1"/>
    </source>
</evidence>
<reference evidence="1 2" key="1">
    <citation type="submission" date="2014-04" db="EMBL/GenBank/DDBJ databases">
        <authorList>
            <consortium name="DOE Joint Genome Institute"/>
            <person name="Kuo A."/>
            <person name="Zuccaro A."/>
            <person name="Kohler A."/>
            <person name="Nagy L.G."/>
            <person name="Floudas D."/>
            <person name="Copeland A."/>
            <person name="Barry K.W."/>
            <person name="Cichocki N."/>
            <person name="Veneault-Fourrey C."/>
            <person name="LaButti K."/>
            <person name="Lindquist E.A."/>
            <person name="Lipzen A."/>
            <person name="Lundell T."/>
            <person name="Morin E."/>
            <person name="Murat C."/>
            <person name="Sun H."/>
            <person name="Tunlid A."/>
            <person name="Henrissat B."/>
            <person name="Grigoriev I.V."/>
            <person name="Hibbett D.S."/>
            <person name="Martin F."/>
            <person name="Nordberg H.P."/>
            <person name="Cantor M.N."/>
            <person name="Hua S.X."/>
        </authorList>
    </citation>
    <scope>NUCLEOTIDE SEQUENCE [LARGE SCALE GENOMIC DNA]</scope>
    <source>
        <strain evidence="1 2">MAFF 305830</strain>
    </source>
</reference>
<reference evidence="2" key="2">
    <citation type="submission" date="2015-01" db="EMBL/GenBank/DDBJ databases">
        <title>Evolutionary Origins and Diversification of the Mycorrhizal Mutualists.</title>
        <authorList>
            <consortium name="DOE Joint Genome Institute"/>
            <consortium name="Mycorrhizal Genomics Consortium"/>
            <person name="Kohler A."/>
            <person name="Kuo A."/>
            <person name="Nagy L.G."/>
            <person name="Floudas D."/>
            <person name="Copeland A."/>
            <person name="Barry K.W."/>
            <person name="Cichocki N."/>
            <person name="Veneault-Fourrey C."/>
            <person name="LaButti K."/>
            <person name="Lindquist E.A."/>
            <person name="Lipzen A."/>
            <person name="Lundell T."/>
            <person name="Morin E."/>
            <person name="Murat C."/>
            <person name="Riley R."/>
            <person name="Ohm R."/>
            <person name="Sun H."/>
            <person name="Tunlid A."/>
            <person name="Henrissat B."/>
            <person name="Grigoriev I.V."/>
            <person name="Hibbett D.S."/>
            <person name="Martin F."/>
        </authorList>
    </citation>
    <scope>NUCLEOTIDE SEQUENCE [LARGE SCALE GENOMIC DNA]</scope>
    <source>
        <strain evidence="2">MAFF 305830</strain>
    </source>
</reference>
<protein>
    <submittedName>
        <fullName evidence="1">Uncharacterized protein</fullName>
    </submittedName>
</protein>
<organism evidence="1 2">
    <name type="scientific">Serendipita vermifera MAFF 305830</name>
    <dbReference type="NCBI Taxonomy" id="933852"/>
    <lineage>
        <taxon>Eukaryota</taxon>
        <taxon>Fungi</taxon>
        <taxon>Dikarya</taxon>
        <taxon>Basidiomycota</taxon>
        <taxon>Agaricomycotina</taxon>
        <taxon>Agaricomycetes</taxon>
        <taxon>Sebacinales</taxon>
        <taxon>Serendipitaceae</taxon>
        <taxon>Serendipita</taxon>
    </lineage>
</organism>
<dbReference type="AlphaFoldDB" id="A0A0C3ANB4"/>
<dbReference type="EMBL" id="KN824309">
    <property type="protein sequence ID" value="KIM26065.1"/>
    <property type="molecule type" value="Genomic_DNA"/>
</dbReference>
<name>A0A0C3ANB4_SERVB</name>
<gene>
    <name evidence="1" type="ORF">M408DRAFT_25711</name>
</gene>
<evidence type="ECO:0000313" key="2">
    <source>
        <dbReference type="Proteomes" id="UP000054097"/>
    </source>
</evidence>
<sequence>MVNWLLLKHPKKLIKFQLNVIENSTVVPAQFSLFKKRVKEVQTLTGLRQGTTKLRDIVSRVMVDVKALAPLDPADPSTHATRDEQVQILQRAMKELYLIAPKALSKVDEDEAIQKDAQAFMLSTKTSVISPKDGEFLVHDMLDPTKAALQSPKFPVLETCRQVRKYLQTMGAAQYPDLWIRYCGMHTRTPEKLSWSCPRPGDEIKGHYLEFVDIARVLGDYIVVLKHQAAKDTPQPIDIARMGDPCCAKGCKHLQEHMQHIWPNHKIVGAVTIQEGSDVLTETFDAGLFDPRSNNLRVYLQ</sequence>
<accession>A0A0C3ANB4</accession>
<proteinExistence type="predicted"/>
<keyword evidence="2" id="KW-1185">Reference proteome</keyword>
<dbReference type="Proteomes" id="UP000054097">
    <property type="component" value="Unassembled WGS sequence"/>
</dbReference>
<dbReference type="HOGENOM" id="CLU_085463_0_0_1"/>